<comment type="subunit">
    <text evidence="6">Homodimer.</text>
</comment>
<organism evidence="7 8">
    <name type="scientific">Lujinxingia litoralis</name>
    <dbReference type="NCBI Taxonomy" id="2211119"/>
    <lineage>
        <taxon>Bacteria</taxon>
        <taxon>Deltaproteobacteria</taxon>
        <taxon>Bradymonadales</taxon>
        <taxon>Lujinxingiaceae</taxon>
        <taxon>Lujinxingia</taxon>
    </lineage>
</organism>
<gene>
    <name evidence="6 7" type="primary">pyrE</name>
    <name evidence="7" type="ORF">DL240_04150</name>
</gene>
<comment type="similarity">
    <text evidence="6">Belongs to the purine/pyrimidine phosphoribosyltransferase family. PyrE subfamily.</text>
</comment>
<comment type="catalytic activity">
    <reaction evidence="6">
        <text>orotidine 5'-phosphate + diphosphate = orotate + 5-phospho-alpha-D-ribose 1-diphosphate</text>
        <dbReference type="Rhea" id="RHEA:10380"/>
        <dbReference type="ChEBI" id="CHEBI:30839"/>
        <dbReference type="ChEBI" id="CHEBI:33019"/>
        <dbReference type="ChEBI" id="CHEBI:57538"/>
        <dbReference type="ChEBI" id="CHEBI:58017"/>
        <dbReference type="EC" id="2.4.2.10"/>
    </reaction>
</comment>
<dbReference type="EC" id="2.4.2.10" evidence="2 6"/>
<dbReference type="UniPathway" id="UPA00070">
    <property type="reaction ID" value="UER00119"/>
</dbReference>
<dbReference type="InterPro" id="IPR023031">
    <property type="entry name" value="OPRT"/>
</dbReference>
<dbReference type="EMBL" id="QHKO01000001">
    <property type="protein sequence ID" value="RAL25411.1"/>
    <property type="molecule type" value="Genomic_DNA"/>
</dbReference>
<evidence type="ECO:0000256" key="4">
    <source>
        <dbReference type="ARBA" id="ARBA00022679"/>
    </source>
</evidence>
<dbReference type="NCBIfam" id="TIGR00336">
    <property type="entry name" value="pyrE"/>
    <property type="match status" value="1"/>
</dbReference>
<evidence type="ECO:0000256" key="6">
    <source>
        <dbReference type="HAMAP-Rule" id="MF_01208"/>
    </source>
</evidence>
<protein>
    <recommendedName>
        <fullName evidence="2 6">Orotate phosphoribosyltransferase</fullName>
        <shortName evidence="6">OPRT</shortName>
        <shortName evidence="6">OPRTase</shortName>
        <ecNumber evidence="2 6">2.4.2.10</ecNumber>
    </recommendedName>
</protein>
<evidence type="ECO:0000256" key="3">
    <source>
        <dbReference type="ARBA" id="ARBA00022676"/>
    </source>
</evidence>
<keyword evidence="4 6" id="KW-0808">Transferase</keyword>
<comment type="caution">
    <text evidence="6">Lacks conserved residue(s) required for the propagation of feature annotation.</text>
</comment>
<feature type="binding site" evidence="6">
    <location>
        <position position="103"/>
    </location>
    <ligand>
        <name>5-phospho-alpha-D-ribose 1-diphosphate</name>
        <dbReference type="ChEBI" id="CHEBI:58017"/>
        <note>ligand shared between dimeric partners</note>
    </ligand>
</feature>
<keyword evidence="3 6" id="KW-0328">Glycosyltransferase</keyword>
<dbReference type="Proteomes" id="UP000249169">
    <property type="component" value="Unassembled WGS sequence"/>
</dbReference>
<dbReference type="GO" id="GO:0000287">
    <property type="term" value="F:magnesium ion binding"/>
    <property type="evidence" value="ECO:0007669"/>
    <property type="project" value="UniProtKB-UniRule"/>
</dbReference>
<comment type="function">
    <text evidence="6">Catalyzes the transfer of a ribosyl phosphate group from 5-phosphoribose 1-diphosphate to orotate, leading to the formation of orotidine monophosphate (OMP).</text>
</comment>
<dbReference type="PANTHER" id="PTHR19278:SF9">
    <property type="entry name" value="URIDINE 5'-MONOPHOSPHATE SYNTHASE"/>
    <property type="match status" value="1"/>
</dbReference>
<sequence>MNDPMRATLARLLTAHSVRTGHFRLASGKISPVYVDVKATSLTGEGGWLIGQALFELSQTLTPPPRAIGGLTLGADPLVTATSIAAHQRGHTLDAIIVRKAPKSHGTERYLESPPTLPAGSPVVAVDDVVTSGASTIQAIEALRQAGFQVDHALAVVDRQAGGREALASLGITLHALFTLDELTGS</sequence>
<dbReference type="InterPro" id="IPR029057">
    <property type="entry name" value="PRTase-like"/>
</dbReference>
<keyword evidence="8" id="KW-1185">Reference proteome</keyword>
<dbReference type="CDD" id="cd06223">
    <property type="entry name" value="PRTases_typeI"/>
    <property type="match status" value="1"/>
</dbReference>
<reference evidence="7 8" key="1">
    <citation type="submission" date="2018-05" db="EMBL/GenBank/DDBJ databases">
        <title>Lujinxingia marina gen. nov. sp. nov., a new facultative anaerobic member of the class Deltaproteobacteria, and proposal of Lujinxingaceae fam. nov.</title>
        <authorList>
            <person name="Li C.-M."/>
        </authorList>
    </citation>
    <scope>NUCLEOTIDE SEQUENCE [LARGE SCALE GENOMIC DNA]</scope>
    <source>
        <strain evidence="7 8">B210</strain>
    </source>
</reference>
<feature type="binding site" evidence="6">
    <location>
        <position position="159"/>
    </location>
    <ligand>
        <name>orotate</name>
        <dbReference type="ChEBI" id="CHEBI:30839"/>
    </ligand>
</feature>
<dbReference type="GO" id="GO:0004588">
    <property type="term" value="F:orotate phosphoribosyltransferase activity"/>
    <property type="evidence" value="ECO:0007669"/>
    <property type="project" value="UniProtKB-UniRule"/>
</dbReference>
<feature type="binding site" evidence="6">
    <location>
        <position position="99"/>
    </location>
    <ligand>
        <name>5-phospho-alpha-D-ribose 1-diphosphate</name>
        <dbReference type="ChEBI" id="CHEBI:58017"/>
        <note>ligand shared between dimeric partners</note>
    </ligand>
</feature>
<comment type="pathway">
    <text evidence="1 6">Pyrimidine metabolism; UMP biosynthesis via de novo pathway; UMP from orotate: step 1/2.</text>
</comment>
<evidence type="ECO:0000256" key="2">
    <source>
        <dbReference type="ARBA" id="ARBA00011971"/>
    </source>
</evidence>
<dbReference type="GO" id="GO:0019856">
    <property type="term" value="P:pyrimidine nucleobase biosynthetic process"/>
    <property type="evidence" value="ECO:0007669"/>
    <property type="project" value="TreeGrafter"/>
</dbReference>
<accession>A0A328CDF2</accession>
<feature type="binding site" evidence="6">
    <location>
        <position position="131"/>
    </location>
    <ligand>
        <name>orotate</name>
        <dbReference type="ChEBI" id="CHEBI:30839"/>
    </ligand>
</feature>
<feature type="binding site" description="in other chain" evidence="6">
    <location>
        <position position="100"/>
    </location>
    <ligand>
        <name>5-phospho-alpha-D-ribose 1-diphosphate</name>
        <dbReference type="ChEBI" id="CHEBI:58017"/>
        <note>ligand shared between dimeric partners</note>
    </ligand>
</feature>
<proteinExistence type="inferred from homology"/>
<comment type="cofactor">
    <cofactor evidence="6">
        <name>Mg(2+)</name>
        <dbReference type="ChEBI" id="CHEBI:18420"/>
    </cofactor>
</comment>
<dbReference type="HAMAP" id="MF_01208">
    <property type="entry name" value="PyrE"/>
    <property type="match status" value="1"/>
</dbReference>
<dbReference type="GO" id="GO:0044205">
    <property type="term" value="P:'de novo' UMP biosynthetic process"/>
    <property type="evidence" value="ECO:0007669"/>
    <property type="project" value="UniProtKB-UniRule"/>
</dbReference>
<evidence type="ECO:0000256" key="1">
    <source>
        <dbReference type="ARBA" id="ARBA00004889"/>
    </source>
</evidence>
<comment type="caution">
    <text evidence="7">The sequence shown here is derived from an EMBL/GenBank/DDBJ whole genome shotgun (WGS) entry which is preliminary data.</text>
</comment>
<evidence type="ECO:0000313" key="8">
    <source>
        <dbReference type="Proteomes" id="UP000249169"/>
    </source>
</evidence>
<feature type="binding site" description="in other chain" evidence="6">
    <location>
        <begin position="127"/>
        <end position="135"/>
    </location>
    <ligand>
        <name>5-phospho-alpha-D-ribose 1-diphosphate</name>
        <dbReference type="ChEBI" id="CHEBI:58017"/>
        <note>ligand shared between dimeric partners</note>
    </ligand>
</feature>
<dbReference type="PANTHER" id="PTHR19278">
    <property type="entry name" value="OROTATE PHOSPHORIBOSYLTRANSFERASE"/>
    <property type="match status" value="1"/>
</dbReference>
<evidence type="ECO:0000313" key="7">
    <source>
        <dbReference type="EMBL" id="RAL25411.1"/>
    </source>
</evidence>
<dbReference type="SUPFAM" id="SSF53271">
    <property type="entry name" value="PRTase-like"/>
    <property type="match status" value="1"/>
</dbReference>
<name>A0A328CDF2_9DELT</name>
<dbReference type="InterPro" id="IPR004467">
    <property type="entry name" value="Or_phspho_trans_dom"/>
</dbReference>
<dbReference type="InterPro" id="IPR000836">
    <property type="entry name" value="PRTase_dom"/>
</dbReference>
<keyword evidence="5 6" id="KW-0665">Pyrimidine biosynthesis</keyword>
<feature type="binding site" evidence="6">
    <location>
        <position position="105"/>
    </location>
    <ligand>
        <name>5-phospho-alpha-D-ribose 1-diphosphate</name>
        <dbReference type="ChEBI" id="CHEBI:58017"/>
        <note>ligand shared between dimeric partners</note>
    </ligand>
</feature>
<dbReference type="Gene3D" id="3.40.50.2020">
    <property type="match status" value="1"/>
</dbReference>
<evidence type="ECO:0000256" key="5">
    <source>
        <dbReference type="ARBA" id="ARBA00022975"/>
    </source>
</evidence>
<keyword evidence="6" id="KW-0460">Magnesium</keyword>
<dbReference type="AlphaFoldDB" id="A0A328CDF2"/>